<name>A0A8B8CQG9_CRAVI</name>
<feature type="transmembrane region" description="Helical" evidence="5">
    <location>
        <begin position="235"/>
        <end position="254"/>
    </location>
</feature>
<dbReference type="GeneID" id="111120766"/>
<dbReference type="CDD" id="cd10431">
    <property type="entry name" value="GHITM"/>
    <property type="match status" value="1"/>
</dbReference>
<feature type="transmembrane region" description="Helical" evidence="5">
    <location>
        <begin position="115"/>
        <end position="133"/>
    </location>
</feature>
<feature type="transmembrane region" description="Helical" evidence="5">
    <location>
        <begin position="205"/>
        <end position="223"/>
    </location>
</feature>
<dbReference type="KEGG" id="cvn:111120766"/>
<evidence type="ECO:0000256" key="1">
    <source>
        <dbReference type="ARBA" id="ARBA00004141"/>
    </source>
</evidence>
<evidence type="ECO:0000256" key="5">
    <source>
        <dbReference type="RuleBase" id="RU004379"/>
    </source>
</evidence>
<keyword evidence="2 5" id="KW-0812">Transmembrane</keyword>
<dbReference type="InterPro" id="IPR035871">
    <property type="entry name" value="GHITM"/>
</dbReference>
<evidence type="ECO:0000256" key="2">
    <source>
        <dbReference type="ARBA" id="ARBA00022692"/>
    </source>
</evidence>
<feature type="transmembrane region" description="Helical" evidence="5">
    <location>
        <begin position="260"/>
        <end position="280"/>
    </location>
</feature>
<evidence type="ECO:0000313" key="6">
    <source>
        <dbReference type="Proteomes" id="UP000694844"/>
    </source>
</evidence>
<comment type="similarity">
    <text evidence="5">Belongs to the BI1 family.</text>
</comment>
<dbReference type="GO" id="GO:0005743">
    <property type="term" value="C:mitochondrial inner membrane"/>
    <property type="evidence" value="ECO:0007669"/>
    <property type="project" value="TreeGrafter"/>
</dbReference>
<evidence type="ECO:0000256" key="4">
    <source>
        <dbReference type="ARBA" id="ARBA00023136"/>
    </source>
</evidence>
<protein>
    <submittedName>
        <fullName evidence="7">Growth hormone-inducible transmembrane protein-like</fullName>
    </submittedName>
</protein>
<accession>A0A8B8CQG9</accession>
<dbReference type="RefSeq" id="XP_022317434.1">
    <property type="nucleotide sequence ID" value="XM_022461726.1"/>
</dbReference>
<keyword evidence="4 5" id="KW-0472">Membrane</keyword>
<proteinExistence type="inferred from homology"/>
<dbReference type="InterPro" id="IPR006214">
    <property type="entry name" value="Bax_inhibitor_1-related"/>
</dbReference>
<feature type="transmembrane region" description="Helical" evidence="5">
    <location>
        <begin position="72"/>
        <end position="90"/>
    </location>
</feature>
<organism evidence="6 7">
    <name type="scientific">Crassostrea virginica</name>
    <name type="common">Eastern oyster</name>
    <dbReference type="NCBI Taxonomy" id="6565"/>
    <lineage>
        <taxon>Eukaryota</taxon>
        <taxon>Metazoa</taxon>
        <taxon>Spiralia</taxon>
        <taxon>Lophotrochozoa</taxon>
        <taxon>Mollusca</taxon>
        <taxon>Bivalvia</taxon>
        <taxon>Autobranchia</taxon>
        <taxon>Pteriomorphia</taxon>
        <taxon>Ostreida</taxon>
        <taxon>Ostreoidea</taxon>
        <taxon>Ostreidae</taxon>
        <taxon>Crassostrea</taxon>
    </lineage>
</organism>
<evidence type="ECO:0000313" key="7">
    <source>
        <dbReference type="RefSeq" id="XP_022317434.1"/>
    </source>
</evidence>
<comment type="subcellular location">
    <subcellularLocation>
        <location evidence="1">Membrane</location>
        <topology evidence="1">Multi-pass membrane protein</topology>
    </subcellularLocation>
</comment>
<dbReference type="PANTHER" id="PTHR23291">
    <property type="entry name" value="BAX INHIBITOR-RELATED"/>
    <property type="match status" value="1"/>
</dbReference>
<dbReference type="OrthoDB" id="6285520at2759"/>
<sequence>MLASKLCRIPITSFVSGIGRPLNKPQLCIKTRVQQMSMESRSGTSRRAARSKLVEKVAAPAGETAFTVGKGMVAGAAALGLGSLCFYGLASKEISALDKRLFWSDEIKQRIRSTYFYFGASVGLTAASAVAIARTPALMNIAMKGSMPALIGGIVAMIGTSMLAQSIPYKEGIGAKQLAWMLHSAVVGGVVAPMTLLGGPLLVRAAWYTAGVVGGLSALAMCAPSEKFLNMGGPLAIGLGVVLVSSLGSMFLPPTTAMGAGLYSISIYGGLVLFSMFLLYDTQKVIQRAEKHPVYSAQKFDPINACLGIYMDTVNIFIRIATILAGGGGRRK</sequence>
<dbReference type="Pfam" id="PF01027">
    <property type="entry name" value="Bax1-I"/>
    <property type="match status" value="1"/>
</dbReference>
<keyword evidence="6" id="KW-1185">Reference proteome</keyword>
<keyword evidence="3 5" id="KW-1133">Transmembrane helix</keyword>
<feature type="transmembrane region" description="Helical" evidence="5">
    <location>
        <begin position="145"/>
        <end position="166"/>
    </location>
</feature>
<dbReference type="Proteomes" id="UP000694844">
    <property type="component" value="Chromosome 2"/>
</dbReference>
<evidence type="ECO:0000256" key="3">
    <source>
        <dbReference type="ARBA" id="ARBA00022989"/>
    </source>
</evidence>
<feature type="transmembrane region" description="Helical" evidence="5">
    <location>
        <begin position="178"/>
        <end position="199"/>
    </location>
</feature>
<reference evidence="7" key="1">
    <citation type="submission" date="2025-08" db="UniProtKB">
        <authorList>
            <consortium name="RefSeq"/>
        </authorList>
    </citation>
    <scope>IDENTIFICATION</scope>
    <source>
        <tissue evidence="7">Whole sample</tissue>
    </source>
</reference>
<gene>
    <name evidence="7" type="primary">LOC111120766</name>
</gene>
<dbReference type="AlphaFoldDB" id="A0A8B8CQG9"/>
<dbReference type="PANTHER" id="PTHR23291:SF112">
    <property type="entry name" value="GROWTH HORMONE-INDUCIBLE TRANSMEMBRANE PROTEIN"/>
    <property type="match status" value="1"/>
</dbReference>